<evidence type="ECO:0000313" key="7">
    <source>
        <dbReference type="Proteomes" id="UP000267251"/>
    </source>
</evidence>
<sequence>VSGPNGRVSLPLFPFISLYRTSLAGGGDTIQVGVKDAGERHQRAMWGTTRALLANAVTGVTEGYNVPVRFVGVGYRATLEEDGKRVSLRLGYSGPLTEVVPPGVTVRSVNPTRLIISGANLQQVKEFAGRIRRYRPPEPYNQKGVFVGDETIKKKEGKKK</sequence>
<organism evidence="6 7">
    <name type="scientific">Piptocephalis cylindrospora</name>
    <dbReference type="NCBI Taxonomy" id="1907219"/>
    <lineage>
        <taxon>Eukaryota</taxon>
        <taxon>Fungi</taxon>
        <taxon>Fungi incertae sedis</taxon>
        <taxon>Zoopagomycota</taxon>
        <taxon>Zoopagomycotina</taxon>
        <taxon>Zoopagomycetes</taxon>
        <taxon>Zoopagales</taxon>
        <taxon>Piptocephalidaceae</taxon>
        <taxon>Piptocephalis</taxon>
    </lineage>
</organism>
<dbReference type="PRINTS" id="PR00059">
    <property type="entry name" value="RIBOSOMALL6"/>
</dbReference>
<comment type="similarity">
    <text evidence="1 4">Belongs to the universal ribosomal protein uL6 family.</text>
</comment>
<dbReference type="AlphaFoldDB" id="A0A4P9Y813"/>
<dbReference type="GO" id="GO:0005762">
    <property type="term" value="C:mitochondrial large ribosomal subunit"/>
    <property type="evidence" value="ECO:0007669"/>
    <property type="project" value="TreeGrafter"/>
</dbReference>
<evidence type="ECO:0000256" key="1">
    <source>
        <dbReference type="ARBA" id="ARBA00009356"/>
    </source>
</evidence>
<dbReference type="InterPro" id="IPR019906">
    <property type="entry name" value="Ribosomal_uL6_bac-type"/>
</dbReference>
<dbReference type="PANTHER" id="PTHR11655:SF14">
    <property type="entry name" value="LARGE RIBOSOMAL SUBUNIT PROTEIN UL6M"/>
    <property type="match status" value="1"/>
</dbReference>
<dbReference type="PIRSF" id="PIRSF002162">
    <property type="entry name" value="Ribosomal_L6"/>
    <property type="match status" value="1"/>
</dbReference>
<evidence type="ECO:0000259" key="5">
    <source>
        <dbReference type="Pfam" id="PF00347"/>
    </source>
</evidence>
<dbReference type="GO" id="GO:0019843">
    <property type="term" value="F:rRNA binding"/>
    <property type="evidence" value="ECO:0007669"/>
    <property type="project" value="InterPro"/>
</dbReference>
<dbReference type="Proteomes" id="UP000267251">
    <property type="component" value="Unassembled WGS sequence"/>
</dbReference>
<gene>
    <name evidence="6" type="ORF">BJ684DRAFT_780</name>
</gene>
<feature type="non-terminal residue" evidence="6">
    <location>
        <position position="1"/>
    </location>
</feature>
<feature type="domain" description="Large ribosomal subunit protein uL6 alpha-beta" evidence="5">
    <location>
        <begin position="71"/>
        <end position="145"/>
    </location>
</feature>
<dbReference type="Gene3D" id="3.90.930.12">
    <property type="entry name" value="Ribosomal protein L6, alpha-beta domain"/>
    <property type="match status" value="2"/>
</dbReference>
<dbReference type="Pfam" id="PF00347">
    <property type="entry name" value="Ribosomal_L6"/>
    <property type="match status" value="1"/>
</dbReference>
<dbReference type="EMBL" id="KZ987776">
    <property type="protein sequence ID" value="RKP14922.1"/>
    <property type="molecule type" value="Genomic_DNA"/>
</dbReference>
<keyword evidence="3 4" id="KW-0687">Ribonucleoprotein</keyword>
<dbReference type="OrthoDB" id="540873at2759"/>
<protein>
    <submittedName>
        <fullName evidence="6">Ribosomal protein L6, alpha-beta domain-containing protein</fullName>
    </submittedName>
</protein>
<dbReference type="InterPro" id="IPR036789">
    <property type="entry name" value="Ribosomal_uL6-like_a/b-dom_sf"/>
</dbReference>
<proteinExistence type="inferred from homology"/>
<name>A0A4P9Y813_9FUNG</name>
<dbReference type="InterPro" id="IPR000702">
    <property type="entry name" value="Ribosomal_uL6-like"/>
</dbReference>
<dbReference type="InterPro" id="IPR020040">
    <property type="entry name" value="Ribosomal_uL6_a/b-dom"/>
</dbReference>
<accession>A0A4P9Y813</accession>
<evidence type="ECO:0000256" key="3">
    <source>
        <dbReference type="ARBA" id="ARBA00023274"/>
    </source>
</evidence>
<dbReference type="GO" id="GO:0006412">
    <property type="term" value="P:translation"/>
    <property type="evidence" value="ECO:0007669"/>
    <property type="project" value="InterPro"/>
</dbReference>
<evidence type="ECO:0000256" key="2">
    <source>
        <dbReference type="ARBA" id="ARBA00022980"/>
    </source>
</evidence>
<reference evidence="7" key="1">
    <citation type="journal article" date="2018" name="Nat. Microbiol.">
        <title>Leveraging single-cell genomics to expand the fungal tree of life.</title>
        <authorList>
            <person name="Ahrendt S.R."/>
            <person name="Quandt C.A."/>
            <person name="Ciobanu D."/>
            <person name="Clum A."/>
            <person name="Salamov A."/>
            <person name="Andreopoulos B."/>
            <person name="Cheng J.F."/>
            <person name="Woyke T."/>
            <person name="Pelin A."/>
            <person name="Henrissat B."/>
            <person name="Reynolds N.K."/>
            <person name="Benny G.L."/>
            <person name="Smith M.E."/>
            <person name="James T.Y."/>
            <person name="Grigoriev I.V."/>
        </authorList>
    </citation>
    <scope>NUCLEOTIDE SEQUENCE [LARGE SCALE GENOMIC DNA]</scope>
</reference>
<keyword evidence="7" id="KW-1185">Reference proteome</keyword>
<dbReference type="PANTHER" id="PTHR11655">
    <property type="entry name" value="60S/50S RIBOSOMAL PROTEIN L6/L9"/>
    <property type="match status" value="1"/>
</dbReference>
<evidence type="ECO:0000256" key="4">
    <source>
        <dbReference type="RuleBase" id="RU003869"/>
    </source>
</evidence>
<dbReference type="GO" id="GO:0003735">
    <property type="term" value="F:structural constituent of ribosome"/>
    <property type="evidence" value="ECO:0007669"/>
    <property type="project" value="InterPro"/>
</dbReference>
<feature type="non-terminal residue" evidence="6">
    <location>
        <position position="160"/>
    </location>
</feature>
<keyword evidence="2 4" id="KW-0689">Ribosomal protein</keyword>
<evidence type="ECO:0000313" key="6">
    <source>
        <dbReference type="EMBL" id="RKP14922.1"/>
    </source>
</evidence>
<dbReference type="SUPFAM" id="SSF56053">
    <property type="entry name" value="Ribosomal protein L6"/>
    <property type="match status" value="2"/>
</dbReference>